<comment type="subcellular location">
    <subcellularLocation>
        <location evidence="2">Mitochondrion</location>
    </subcellularLocation>
</comment>
<keyword evidence="9" id="KW-0809">Transit peptide</keyword>
<dbReference type="PANTHER" id="PTHR43160:SF3">
    <property type="entry name" value="ACONITATE HYDRATASE, MITOCHONDRIAL"/>
    <property type="match status" value="1"/>
</dbReference>
<evidence type="ECO:0000256" key="8">
    <source>
        <dbReference type="ARBA" id="ARBA00022723"/>
    </source>
</evidence>
<evidence type="ECO:0000313" key="19">
    <source>
        <dbReference type="Proteomes" id="UP000054821"/>
    </source>
</evidence>
<dbReference type="GO" id="GO:0005739">
    <property type="term" value="C:mitochondrion"/>
    <property type="evidence" value="ECO:0007669"/>
    <property type="project" value="UniProtKB-SubCell"/>
</dbReference>
<keyword evidence="7" id="KW-0816">Tricarboxylic acid cycle</keyword>
<reference evidence="18 19" key="1">
    <citation type="journal article" date="2016" name="Genome Announc.">
        <title>Draft Whole-Genome Sequence of Trichoderma gamsii T6085, a Promising Biocontrol Agent of Fusarium Head Blight on Wheat.</title>
        <authorList>
            <person name="Baroncelli R."/>
            <person name="Zapparata A."/>
            <person name="Piaggeschi G."/>
            <person name="Sarrocco S."/>
            <person name="Vannacci G."/>
        </authorList>
    </citation>
    <scope>NUCLEOTIDE SEQUENCE [LARGE SCALE GENOMIC DNA]</scope>
    <source>
        <strain evidence="18 19">T6085</strain>
    </source>
</reference>
<dbReference type="InterPro" id="IPR015928">
    <property type="entry name" value="Aconitase/3IPM_dehydase_swvl"/>
</dbReference>
<organism evidence="18 19">
    <name type="scientific">Trichoderma gamsii</name>
    <dbReference type="NCBI Taxonomy" id="398673"/>
    <lineage>
        <taxon>Eukaryota</taxon>
        <taxon>Fungi</taxon>
        <taxon>Dikarya</taxon>
        <taxon>Ascomycota</taxon>
        <taxon>Pezizomycotina</taxon>
        <taxon>Sordariomycetes</taxon>
        <taxon>Hypocreomycetidae</taxon>
        <taxon>Hypocreales</taxon>
        <taxon>Hypocreaceae</taxon>
        <taxon>Trichoderma</taxon>
    </lineage>
</organism>
<dbReference type="GO" id="GO:0046872">
    <property type="term" value="F:metal ion binding"/>
    <property type="evidence" value="ECO:0007669"/>
    <property type="project" value="UniProtKB-KW"/>
</dbReference>
<dbReference type="FunFam" id="3.30.499.10:FF:000004">
    <property type="entry name" value="Aconitate hydratase, mitochondrial"/>
    <property type="match status" value="1"/>
</dbReference>
<comment type="pathway">
    <text evidence="3">Carbohydrate metabolism; tricarboxylic acid cycle; isocitrate from oxaloacetate: step 2/2.</text>
</comment>
<evidence type="ECO:0000256" key="4">
    <source>
        <dbReference type="ARBA" id="ARBA00007185"/>
    </source>
</evidence>
<dbReference type="GeneID" id="29981330"/>
<dbReference type="Proteomes" id="UP000054821">
    <property type="component" value="Unassembled WGS sequence"/>
</dbReference>
<comment type="similarity">
    <text evidence="4">Belongs to the aconitase/IPM isomerase family.</text>
</comment>
<dbReference type="FunFam" id="3.20.19.10:FF:000002">
    <property type="entry name" value="Aconitate hydratase, mitochondrial"/>
    <property type="match status" value="1"/>
</dbReference>
<proteinExistence type="inferred from homology"/>
<dbReference type="SUPFAM" id="SSF53732">
    <property type="entry name" value="Aconitase iron-sulfur domain"/>
    <property type="match status" value="1"/>
</dbReference>
<dbReference type="RefSeq" id="XP_024406042.1">
    <property type="nucleotide sequence ID" value="XM_024549204.1"/>
</dbReference>
<dbReference type="Gene3D" id="3.30.499.10">
    <property type="entry name" value="Aconitase, domain 3"/>
    <property type="match status" value="2"/>
</dbReference>
<keyword evidence="13" id="KW-0456">Lyase</keyword>
<gene>
    <name evidence="18" type="ORF">TGAM01_v203431</name>
</gene>
<accession>A0A2P4ZTQ0</accession>
<dbReference type="InterPro" id="IPR015931">
    <property type="entry name" value="Acnase/IPM_dHydase_lsu_aba_1/3"/>
</dbReference>
<evidence type="ECO:0000256" key="2">
    <source>
        <dbReference type="ARBA" id="ARBA00004173"/>
    </source>
</evidence>
<dbReference type="InterPro" id="IPR006248">
    <property type="entry name" value="Aconitase_mito-like"/>
</dbReference>
<dbReference type="FunFam" id="3.40.1060.10:FF:000001">
    <property type="entry name" value="Aconitate hydratase, mitochondrial"/>
    <property type="match status" value="1"/>
</dbReference>
<evidence type="ECO:0000256" key="12">
    <source>
        <dbReference type="ARBA" id="ARBA00023128"/>
    </source>
</evidence>
<keyword evidence="19" id="KW-1185">Reference proteome</keyword>
<dbReference type="InterPro" id="IPR036008">
    <property type="entry name" value="Aconitase_4Fe-4S_dom"/>
</dbReference>
<dbReference type="GO" id="GO:0005829">
    <property type="term" value="C:cytosol"/>
    <property type="evidence" value="ECO:0007669"/>
    <property type="project" value="TreeGrafter"/>
</dbReference>
<dbReference type="PROSITE" id="PS01244">
    <property type="entry name" value="ACONITASE_2"/>
    <property type="match status" value="1"/>
</dbReference>
<dbReference type="GO" id="GO:0003994">
    <property type="term" value="F:aconitate hydratase activity"/>
    <property type="evidence" value="ECO:0007669"/>
    <property type="project" value="UniProtKB-EC"/>
</dbReference>
<dbReference type="InterPro" id="IPR050926">
    <property type="entry name" value="Aconitase/IPM_isomerase"/>
</dbReference>
<dbReference type="InterPro" id="IPR001030">
    <property type="entry name" value="Acoase/IPM_deHydtase_lsu_aba"/>
</dbReference>
<evidence type="ECO:0000256" key="6">
    <source>
        <dbReference type="ARBA" id="ARBA00015940"/>
    </source>
</evidence>
<evidence type="ECO:0000256" key="1">
    <source>
        <dbReference type="ARBA" id="ARBA00001966"/>
    </source>
</evidence>
<dbReference type="NCBIfam" id="NF005558">
    <property type="entry name" value="PRK07229.1"/>
    <property type="match status" value="1"/>
</dbReference>
<dbReference type="STRING" id="398673.A0A2P4ZTQ0"/>
<sequence>MLLYSSVVIPAERPLLMFSNKTRALWAAHPRLRAIRRFPHLRRLASVASRIPISPLNPDTLLDYDRRIVQLEKVKAGSDHPLTLTEKILYSHLIDTTQAQWNLNEIRRGETLLQLRPDRVACHDATATMALLQFISAGLPKVEIPTTIHSDHLIVSRDGADEDLKRGLIQHKEVYKFLSSAGKKYGIGWWKPGAGIIHVTIFENYAFPGGLIIGTDSHTPNAGGLGMLGIGVGGSDAVDAMAGMPWELMCPKVVGVRLTGRLHGWASSKDVICKLAGITTVSGGKGKVFEFFGPGTETLGATAMATVCNMSAEIGSTSCIFPFTDSMARYLSTTKRSGIAQLANSYKDVLLRPDEGAEKHYDDIIEIDLDTLEPHINGPFTPDLSHPLSQLKDAVRQSDWPVRISHAMVGSCTNSSYEDLYKTQQLVKQAKVAGIHRIKTPFMVAPGSENIRATAEAEGILQTLRDAGAVVLSTTCGPCVGQWDRTDVDVKGHERNTVVSSFNRNFVGRHDGNPETCSFVTSPELVTAFAYAGRIDFNPATDALPVNGSQQEFRFTAPTSIELPSKFTAGQDLYQPPQENSAHLQVDINPNSDRLQLLQPFKPWQPGATTDMPILVKVKGKCTTDHISPAGPWYNYRGHLENISHNMLLATSNAFLPSTSTMLGHTIHPLDGNVELIHEVARDLQRRSTPWCIIGDWNYGEGSSREHAALEPRYLGGLTIIARSFARIHETNLKKQGMLPLSFAEPADYDRIQEGDRITFRGIEEGELKPASTVVMHVQTKTGDIWDCNLKHTYSEGQLRWLRAGSALNSMREKVASQITEEISQELHALRSIEGASYARPSITETVTSSQYVSDGNTTASVRPVRGQASLWFNITDSDSACSYALNTLTLDAQTATELFQYPLPSDRRQNMWPGFGLVPESVVDEVDHAWTWLGCFQVGISVATISGFPSPISQQHMKSIGEALNNTSNQVPSWWKVLITILKITVSALDTLSNIDDHALHFSTTEIFNEQLHKLKQANRDSWRPELETEWCNSKLHVFALTFTKPAVADSDQDMHWRIYRQTILLKAFDAASSLITHFTKLGQDRLAELNLNDLLRTIPEPYFTSLFNATTFLFRFMATFMAITPTQRNKAMGLIIESHKIFHSFPERRELTRAAIHIEALIDTLKQGVPVGMSELTVRNKLGASVMFDAIFHACRQRNIDSKTGRPLAMQQWKTVTETFTERLPETAIRNLRSEARQYGSRNDDAEQTEQIPWALTDLNTQWWEEWDNYINLNQIGDEQLDII</sequence>
<keyword evidence="8" id="KW-0479">Metal-binding</keyword>
<dbReference type="InterPro" id="IPR018136">
    <property type="entry name" value="Aconitase_4Fe-4S_BS"/>
</dbReference>
<evidence type="ECO:0000256" key="14">
    <source>
        <dbReference type="ARBA" id="ARBA00023501"/>
    </source>
</evidence>
<evidence type="ECO:0000256" key="15">
    <source>
        <dbReference type="ARBA" id="ARBA00029682"/>
    </source>
</evidence>
<evidence type="ECO:0000256" key="13">
    <source>
        <dbReference type="ARBA" id="ARBA00023239"/>
    </source>
</evidence>
<evidence type="ECO:0000256" key="9">
    <source>
        <dbReference type="ARBA" id="ARBA00022946"/>
    </source>
</evidence>
<dbReference type="GO" id="GO:0051539">
    <property type="term" value="F:4 iron, 4 sulfur cluster binding"/>
    <property type="evidence" value="ECO:0007669"/>
    <property type="project" value="InterPro"/>
</dbReference>
<dbReference type="SUPFAM" id="SSF52016">
    <property type="entry name" value="LeuD/IlvD-like"/>
    <property type="match status" value="1"/>
</dbReference>
<dbReference type="EMBL" id="JPDN02000009">
    <property type="protein sequence ID" value="PON27664.1"/>
    <property type="molecule type" value="Genomic_DNA"/>
</dbReference>
<name>A0A2P4ZTQ0_9HYPO</name>
<keyword evidence="10" id="KW-0408">Iron</keyword>
<dbReference type="PRINTS" id="PR00415">
    <property type="entry name" value="ACONITASE"/>
</dbReference>
<evidence type="ECO:0000259" key="17">
    <source>
        <dbReference type="Pfam" id="PF00694"/>
    </source>
</evidence>
<evidence type="ECO:0000256" key="11">
    <source>
        <dbReference type="ARBA" id="ARBA00023014"/>
    </source>
</evidence>
<comment type="catalytic activity">
    <reaction evidence="14">
        <text>citrate = D-threo-isocitrate</text>
        <dbReference type="Rhea" id="RHEA:10336"/>
        <dbReference type="ChEBI" id="CHEBI:15562"/>
        <dbReference type="ChEBI" id="CHEBI:16947"/>
        <dbReference type="EC" id="4.2.1.3"/>
    </reaction>
</comment>
<comment type="cofactor">
    <cofactor evidence="1">
        <name>[4Fe-4S] cluster</name>
        <dbReference type="ChEBI" id="CHEBI:49883"/>
    </cofactor>
</comment>
<dbReference type="Pfam" id="PF00330">
    <property type="entry name" value="Aconitase"/>
    <property type="match status" value="1"/>
</dbReference>
<dbReference type="NCBIfam" id="TIGR01340">
    <property type="entry name" value="aconitase_mito"/>
    <property type="match status" value="1"/>
</dbReference>
<dbReference type="InterPro" id="IPR000573">
    <property type="entry name" value="AconitaseA/IPMdHydase_ssu_swvl"/>
</dbReference>
<evidence type="ECO:0000256" key="7">
    <source>
        <dbReference type="ARBA" id="ARBA00022532"/>
    </source>
</evidence>
<dbReference type="EC" id="4.2.1.3" evidence="5"/>
<dbReference type="InterPro" id="IPR015932">
    <property type="entry name" value="Aconitase_dom2"/>
</dbReference>
<feature type="domain" description="Aconitase A/isopropylmalate dehydratase small subunit swivel" evidence="17">
    <location>
        <begin position="612"/>
        <end position="745"/>
    </location>
</feature>
<comment type="caution">
    <text evidence="18">The sequence shown here is derived from an EMBL/GenBank/DDBJ whole genome shotgun (WGS) entry which is preliminary data.</text>
</comment>
<dbReference type="Gene3D" id="3.40.1060.10">
    <property type="entry name" value="Aconitase, Domain 2"/>
    <property type="match status" value="1"/>
</dbReference>
<keyword evidence="12" id="KW-0496">Mitochondrion</keyword>
<dbReference type="PROSITE" id="PS00450">
    <property type="entry name" value="ACONITASE_1"/>
    <property type="match status" value="1"/>
</dbReference>
<dbReference type="Pfam" id="PF00694">
    <property type="entry name" value="Aconitase_C"/>
    <property type="match status" value="1"/>
</dbReference>
<dbReference type="Gene3D" id="3.20.19.10">
    <property type="entry name" value="Aconitase, domain 4"/>
    <property type="match status" value="1"/>
</dbReference>
<evidence type="ECO:0000256" key="3">
    <source>
        <dbReference type="ARBA" id="ARBA00004717"/>
    </source>
</evidence>
<dbReference type="GO" id="GO:0006099">
    <property type="term" value="P:tricarboxylic acid cycle"/>
    <property type="evidence" value="ECO:0007669"/>
    <property type="project" value="UniProtKB-KW"/>
</dbReference>
<evidence type="ECO:0000256" key="10">
    <source>
        <dbReference type="ARBA" id="ARBA00023004"/>
    </source>
</evidence>
<evidence type="ECO:0000256" key="5">
    <source>
        <dbReference type="ARBA" id="ARBA00012926"/>
    </source>
</evidence>
<keyword evidence="11" id="KW-0411">Iron-sulfur</keyword>
<feature type="domain" description="Aconitase/3-isopropylmalate dehydratase large subunit alpha/beta/alpha" evidence="16">
    <location>
        <begin position="86"/>
        <end position="533"/>
    </location>
</feature>
<protein>
    <recommendedName>
        <fullName evidence="6">Aconitate hydratase, mitochondrial</fullName>
        <ecNumber evidence="5">4.2.1.3</ecNumber>
    </recommendedName>
    <alternativeName>
        <fullName evidence="15">Citrate hydro-lyase</fullName>
    </alternativeName>
</protein>
<evidence type="ECO:0000259" key="16">
    <source>
        <dbReference type="Pfam" id="PF00330"/>
    </source>
</evidence>
<dbReference type="PANTHER" id="PTHR43160">
    <property type="entry name" value="ACONITATE HYDRATASE B"/>
    <property type="match status" value="1"/>
</dbReference>
<evidence type="ECO:0000313" key="18">
    <source>
        <dbReference type="EMBL" id="PON27664.1"/>
    </source>
</evidence>